<evidence type="ECO:0000256" key="7">
    <source>
        <dbReference type="SAM" id="SignalP"/>
    </source>
</evidence>
<sequence>MFIRKITYQVVCLLALPLALVYGQTGSGAISGQVTDPAGAAVPGAAVRLIQEATNRELATVSSDSGIYSFPALEVGAYTLNVEVAGFKKVSRTGIIVATATRVNIDARMEVGDVTQTVDVKDEAPLLSAASSDLGTSFQPKFMKDAPLFVSGGFRNPENFISYLPGVNNGVQDSSINGGPRRGKEILIDGASHTNPESGGVAFSANGGIGSVEQYGEFKLLNSNFSAEYGRTAGGIEVFVTKSGTNQFHGGVFEYNRNDAYDAAGWSINRQRKFPDGDTRNPNKAKVRQNEYGLNIGGPVWIPGVYNGKNKSFFYFTRNWYRQANASSTAIASIATQAMRGGDFSELGSKLIYDPDSTQTVNGVVTRTPFANNQIPTNRFSSVSKNMLGLIPNPTGPGISSNFSVTNLGIRDLDIWSIKADHVFNDTNRVSFFLSKQNITQLAEGGLPGPLANGLYTLDKPDTWRATYDASISPTFFNHFVFGLSRYNNYFDQLPQHKQGWPEKLGLKGVATDGSSSFPIVTFTDGLTGFGNDPKNRGNQSNWTYTLSDTASKVLGRHDLKFGFEYHRGRTFQEPLDDAYAHGRFNYTNFQTAAPGASRATTGYSFASFLLGGPDSARRDFNTKGVNILYVTDSAFLTDNIKVTSRLTLNIGIRYELYFPRFDQNYTISSFDPSVPNPGAGGLPGALTFLGEGPGRNGKKRFGNIYPTNFGPRLGAAYQLNQKTVLRGGYGLYYSAANGNTGGGCFPCGWGTSYSSAPQSLDGLAPVFNWDNGFTPGPPRPLPVVDPSFANGQSVLILTGEDGLPGKIQNWSFNVQRELPGSWFLDVAYVGMKSTHLNSATPYNQVTPGQLKYGDLLSLNINDARVVNAGFSKPFPSFTGTLAQALRPYPQYLNITHTYLGNAGSTYNALQAKVERRYKSLSVLMGYTWSKGLSNVGAETQTGSGIAVQDQYNLGNEKSYQRFDTPQVLNLIYTWDLPFGKKGSNLVKKVTGGWTVSGIHQYRSGTLLQPTVPNTLAASLFNPVLRANLSGSSIRTGTNRTDLDPDNPGVRWFDRNAFTLPGPLQFGTAAAFLNDLRTPPVLSESFSIVKRTILFAYKDQPVDLELRADASNVLNRTLFGGINVNLTDPNFGRATAVQVGPRFMQLGIKVNF</sequence>
<dbReference type="PANTHER" id="PTHR30069:SF46">
    <property type="entry name" value="OAR PROTEIN"/>
    <property type="match status" value="1"/>
</dbReference>
<dbReference type="GO" id="GO:0015344">
    <property type="term" value="F:siderophore uptake transmembrane transporter activity"/>
    <property type="evidence" value="ECO:0007669"/>
    <property type="project" value="TreeGrafter"/>
</dbReference>
<dbReference type="Proteomes" id="UP000593892">
    <property type="component" value="Chromosome"/>
</dbReference>
<organism evidence="9 10">
    <name type="scientific">Paludibaculum fermentans</name>
    <dbReference type="NCBI Taxonomy" id="1473598"/>
    <lineage>
        <taxon>Bacteria</taxon>
        <taxon>Pseudomonadati</taxon>
        <taxon>Acidobacteriota</taxon>
        <taxon>Terriglobia</taxon>
        <taxon>Bryobacterales</taxon>
        <taxon>Bryobacteraceae</taxon>
        <taxon>Paludibaculum</taxon>
    </lineage>
</organism>
<proteinExistence type="predicted"/>
<dbReference type="GO" id="GO:0009279">
    <property type="term" value="C:cell outer membrane"/>
    <property type="evidence" value="ECO:0007669"/>
    <property type="project" value="UniProtKB-SubCell"/>
</dbReference>
<evidence type="ECO:0000313" key="10">
    <source>
        <dbReference type="Proteomes" id="UP000593892"/>
    </source>
</evidence>
<dbReference type="InterPro" id="IPR008969">
    <property type="entry name" value="CarboxyPept-like_regulatory"/>
</dbReference>
<feature type="chain" id="PRO_5032405302" evidence="7">
    <location>
        <begin position="24"/>
        <end position="1152"/>
    </location>
</feature>
<keyword evidence="7" id="KW-0732">Signal</keyword>
<dbReference type="Gene3D" id="2.40.170.20">
    <property type="entry name" value="TonB-dependent receptor, beta-barrel domain"/>
    <property type="match status" value="1"/>
</dbReference>
<reference evidence="9 10" key="1">
    <citation type="submission" date="2020-10" db="EMBL/GenBank/DDBJ databases">
        <title>Complete genome sequence of Paludibaculum fermentans P105T, a facultatively anaerobic acidobacterium capable of dissimilatory Fe(III) reduction.</title>
        <authorList>
            <person name="Dedysh S.N."/>
            <person name="Beletsky A.V."/>
            <person name="Kulichevskaya I.S."/>
            <person name="Mardanov A.V."/>
            <person name="Ravin N.V."/>
        </authorList>
    </citation>
    <scope>NUCLEOTIDE SEQUENCE [LARGE SCALE GENOMIC DNA]</scope>
    <source>
        <strain evidence="9 10">P105</strain>
    </source>
</reference>
<name>A0A7S7SKT5_PALFE</name>
<dbReference type="RefSeq" id="WP_194451174.1">
    <property type="nucleotide sequence ID" value="NZ_CP063849.1"/>
</dbReference>
<keyword evidence="10" id="KW-1185">Reference proteome</keyword>
<evidence type="ECO:0000256" key="1">
    <source>
        <dbReference type="ARBA" id="ARBA00004571"/>
    </source>
</evidence>
<dbReference type="Pfam" id="PF25183">
    <property type="entry name" value="OMP_b-brl_4"/>
    <property type="match status" value="1"/>
</dbReference>
<dbReference type="InterPro" id="IPR039426">
    <property type="entry name" value="TonB-dep_rcpt-like"/>
</dbReference>
<gene>
    <name evidence="9" type="ORF">IRI77_06050</name>
</gene>
<dbReference type="GO" id="GO:0044718">
    <property type="term" value="P:siderophore transmembrane transport"/>
    <property type="evidence" value="ECO:0007669"/>
    <property type="project" value="TreeGrafter"/>
</dbReference>
<evidence type="ECO:0000259" key="8">
    <source>
        <dbReference type="Pfam" id="PF25183"/>
    </source>
</evidence>
<keyword evidence="6" id="KW-0998">Cell outer membrane</keyword>
<comment type="subcellular location">
    <subcellularLocation>
        <location evidence="1">Cell outer membrane</location>
        <topology evidence="1">Multi-pass membrane protein</topology>
    </subcellularLocation>
</comment>
<evidence type="ECO:0000256" key="5">
    <source>
        <dbReference type="ARBA" id="ARBA00023136"/>
    </source>
</evidence>
<keyword evidence="3" id="KW-1134">Transmembrane beta strand</keyword>
<dbReference type="AlphaFoldDB" id="A0A7S7SKT5"/>
<feature type="domain" description="TonB-dependent transporter Oar-like beta-barrel" evidence="8">
    <location>
        <begin position="240"/>
        <end position="1145"/>
    </location>
</feature>
<evidence type="ECO:0000256" key="3">
    <source>
        <dbReference type="ARBA" id="ARBA00022452"/>
    </source>
</evidence>
<evidence type="ECO:0000256" key="6">
    <source>
        <dbReference type="ARBA" id="ARBA00023237"/>
    </source>
</evidence>
<keyword evidence="4" id="KW-0812">Transmembrane</keyword>
<feature type="signal peptide" evidence="7">
    <location>
        <begin position="1"/>
        <end position="23"/>
    </location>
</feature>
<keyword evidence="2" id="KW-0813">Transport</keyword>
<dbReference type="KEGG" id="pfer:IRI77_06050"/>
<evidence type="ECO:0000313" key="9">
    <source>
        <dbReference type="EMBL" id="QOY89512.1"/>
    </source>
</evidence>
<keyword evidence="5" id="KW-0472">Membrane</keyword>
<keyword evidence="9" id="KW-0675">Receptor</keyword>
<evidence type="ECO:0000256" key="4">
    <source>
        <dbReference type="ARBA" id="ARBA00022692"/>
    </source>
</evidence>
<dbReference type="EMBL" id="CP063849">
    <property type="protein sequence ID" value="QOY89512.1"/>
    <property type="molecule type" value="Genomic_DNA"/>
</dbReference>
<accession>A0A7S7SKT5</accession>
<dbReference type="InterPro" id="IPR036942">
    <property type="entry name" value="Beta-barrel_TonB_sf"/>
</dbReference>
<dbReference type="SUPFAM" id="SSF56935">
    <property type="entry name" value="Porins"/>
    <property type="match status" value="1"/>
</dbReference>
<dbReference type="Pfam" id="PF13620">
    <property type="entry name" value="CarboxypepD_reg"/>
    <property type="match status" value="1"/>
</dbReference>
<protein>
    <submittedName>
        <fullName evidence="9">TonB-dependent receptor</fullName>
    </submittedName>
</protein>
<dbReference type="Gene3D" id="2.60.40.1120">
    <property type="entry name" value="Carboxypeptidase-like, regulatory domain"/>
    <property type="match status" value="1"/>
</dbReference>
<dbReference type="SUPFAM" id="SSF49464">
    <property type="entry name" value="Carboxypeptidase regulatory domain-like"/>
    <property type="match status" value="1"/>
</dbReference>
<dbReference type="PANTHER" id="PTHR30069">
    <property type="entry name" value="TONB-DEPENDENT OUTER MEMBRANE RECEPTOR"/>
    <property type="match status" value="1"/>
</dbReference>
<dbReference type="InterPro" id="IPR057601">
    <property type="entry name" value="Oar-like_b-barrel"/>
</dbReference>
<evidence type="ECO:0000256" key="2">
    <source>
        <dbReference type="ARBA" id="ARBA00022448"/>
    </source>
</evidence>